<dbReference type="Proteomes" id="UP000197290">
    <property type="component" value="Unassembled WGS sequence"/>
</dbReference>
<name>A0A245ZVF5_9SPHN</name>
<sequence>MLADAMVAVATDGFKRRRRVHIITEASREAPISEIEHVGSGLLRFRHPGHPNDHYVPDSAVRMISVMPPEEPK</sequence>
<dbReference type="OrthoDB" id="9869362at2"/>
<dbReference type="RefSeq" id="WP_088365933.1">
    <property type="nucleotide sequence ID" value="NZ_NBBI01000001.1"/>
</dbReference>
<gene>
    <name evidence="1" type="ORF">SPDO_06110</name>
</gene>
<keyword evidence="2" id="KW-1185">Reference proteome</keyword>
<reference evidence="1 2" key="1">
    <citation type="submission" date="2017-03" db="EMBL/GenBank/DDBJ databases">
        <title>Genome sequence of Sphingomonas dokdonensis DSM 21029.</title>
        <authorList>
            <person name="Poehlein A."/>
            <person name="Wuebbeler J.H."/>
            <person name="Steinbuechel A."/>
            <person name="Daniel R."/>
        </authorList>
    </citation>
    <scope>NUCLEOTIDE SEQUENCE [LARGE SCALE GENOMIC DNA]</scope>
    <source>
        <strain evidence="1 2">DSM 21029</strain>
    </source>
</reference>
<proteinExistence type="predicted"/>
<dbReference type="EMBL" id="NBBI01000001">
    <property type="protein sequence ID" value="OWK33726.1"/>
    <property type="molecule type" value="Genomic_DNA"/>
</dbReference>
<protein>
    <submittedName>
        <fullName evidence="1">Uncharacterized protein</fullName>
    </submittedName>
</protein>
<organism evidence="1 2">
    <name type="scientific">Sphingomonas dokdonensis</name>
    <dbReference type="NCBI Taxonomy" id="344880"/>
    <lineage>
        <taxon>Bacteria</taxon>
        <taxon>Pseudomonadati</taxon>
        <taxon>Pseudomonadota</taxon>
        <taxon>Alphaproteobacteria</taxon>
        <taxon>Sphingomonadales</taxon>
        <taxon>Sphingomonadaceae</taxon>
        <taxon>Sphingomonas</taxon>
    </lineage>
</organism>
<evidence type="ECO:0000313" key="2">
    <source>
        <dbReference type="Proteomes" id="UP000197290"/>
    </source>
</evidence>
<accession>A0A245ZVF5</accession>
<evidence type="ECO:0000313" key="1">
    <source>
        <dbReference type="EMBL" id="OWK33726.1"/>
    </source>
</evidence>
<dbReference type="AlphaFoldDB" id="A0A245ZVF5"/>
<comment type="caution">
    <text evidence="1">The sequence shown here is derived from an EMBL/GenBank/DDBJ whole genome shotgun (WGS) entry which is preliminary data.</text>
</comment>